<reference evidence="2 3" key="1">
    <citation type="submission" date="2016-09" db="EMBL/GenBank/DDBJ databases">
        <title>The draft genome of Dichanthelium oligosanthes: A C3 panicoid grass species.</title>
        <authorList>
            <person name="Studer A.J."/>
            <person name="Schnable J.C."/>
            <person name="Brutnell T.P."/>
        </authorList>
    </citation>
    <scope>NUCLEOTIDE SEQUENCE [LARGE SCALE GENOMIC DNA]</scope>
    <source>
        <strain evidence="3">cv. Kellogg 1175</strain>
        <tissue evidence="2">Leaf</tissue>
    </source>
</reference>
<evidence type="ECO:0000313" key="2">
    <source>
        <dbReference type="EMBL" id="OEL22630.1"/>
    </source>
</evidence>
<accession>A0A1E5VBU8</accession>
<dbReference type="OrthoDB" id="613213at2759"/>
<name>A0A1E5VBU8_9POAL</name>
<feature type="compositionally biased region" description="Polar residues" evidence="1">
    <location>
        <begin position="39"/>
        <end position="54"/>
    </location>
</feature>
<sequence>VLQEILHYGSTGDGKQTPAEADNKEFSLPGADKEKGAVSQGSAQNTISSQQNGEQQEDRKLQEAQLSLCAMVHYKFTSDDPDLAHQFHEIAAVVCLKQKNPVKTFTYLIKEAQQLLNAKKAQELAIVPAVAESSSRENRPS</sequence>
<keyword evidence="3" id="KW-1185">Reference proteome</keyword>
<feature type="compositionally biased region" description="Basic and acidic residues" evidence="1">
    <location>
        <begin position="21"/>
        <end position="36"/>
    </location>
</feature>
<gene>
    <name evidence="2" type="ORF">BAE44_0016352</name>
</gene>
<organism evidence="2 3">
    <name type="scientific">Dichanthelium oligosanthes</name>
    <dbReference type="NCBI Taxonomy" id="888268"/>
    <lineage>
        <taxon>Eukaryota</taxon>
        <taxon>Viridiplantae</taxon>
        <taxon>Streptophyta</taxon>
        <taxon>Embryophyta</taxon>
        <taxon>Tracheophyta</taxon>
        <taxon>Spermatophyta</taxon>
        <taxon>Magnoliopsida</taxon>
        <taxon>Liliopsida</taxon>
        <taxon>Poales</taxon>
        <taxon>Poaceae</taxon>
        <taxon>PACMAD clade</taxon>
        <taxon>Panicoideae</taxon>
        <taxon>Panicodae</taxon>
        <taxon>Paniceae</taxon>
        <taxon>Dichantheliinae</taxon>
        <taxon>Dichanthelium</taxon>
    </lineage>
</organism>
<proteinExistence type="predicted"/>
<dbReference type="EMBL" id="LWDX02044844">
    <property type="protein sequence ID" value="OEL22630.1"/>
    <property type="molecule type" value="Genomic_DNA"/>
</dbReference>
<evidence type="ECO:0000313" key="3">
    <source>
        <dbReference type="Proteomes" id="UP000095767"/>
    </source>
</evidence>
<protein>
    <submittedName>
        <fullName evidence="2">Uncharacterized protein</fullName>
    </submittedName>
</protein>
<feature type="region of interest" description="Disordered" evidence="1">
    <location>
        <begin position="1"/>
        <end position="60"/>
    </location>
</feature>
<comment type="caution">
    <text evidence="2">The sequence shown here is derived from an EMBL/GenBank/DDBJ whole genome shotgun (WGS) entry which is preliminary data.</text>
</comment>
<dbReference type="AlphaFoldDB" id="A0A1E5VBU8"/>
<evidence type="ECO:0000256" key="1">
    <source>
        <dbReference type="SAM" id="MobiDB-lite"/>
    </source>
</evidence>
<feature type="non-terminal residue" evidence="2">
    <location>
        <position position="1"/>
    </location>
</feature>
<dbReference type="Proteomes" id="UP000095767">
    <property type="component" value="Unassembled WGS sequence"/>
</dbReference>